<feature type="compositionally biased region" description="Polar residues" evidence="1">
    <location>
        <begin position="167"/>
        <end position="198"/>
    </location>
</feature>
<dbReference type="HOGENOM" id="CLU_1563557_0_0_1"/>
<feature type="region of interest" description="Disordered" evidence="1">
    <location>
        <begin position="95"/>
        <end position="198"/>
    </location>
</feature>
<organism evidence="2 3">
    <name type="scientific">Sporisorium reilianum (strain SRZ2)</name>
    <name type="common">Maize head smut fungus</name>
    <dbReference type="NCBI Taxonomy" id="999809"/>
    <lineage>
        <taxon>Eukaryota</taxon>
        <taxon>Fungi</taxon>
        <taxon>Dikarya</taxon>
        <taxon>Basidiomycota</taxon>
        <taxon>Ustilaginomycotina</taxon>
        <taxon>Ustilaginomycetes</taxon>
        <taxon>Ustilaginales</taxon>
        <taxon>Ustilaginaceae</taxon>
        <taxon>Sporisorium</taxon>
    </lineage>
</organism>
<reference evidence="2 3" key="1">
    <citation type="journal article" date="2010" name="Science">
        <title>Pathogenicity determinants in smut fungi revealed by genome comparison.</title>
        <authorList>
            <person name="Schirawski J."/>
            <person name="Mannhaupt G."/>
            <person name="Muench K."/>
            <person name="Brefort T."/>
            <person name="Schipper K."/>
            <person name="Doehlemann G."/>
            <person name="Di Stasio M."/>
            <person name="Roessel N."/>
            <person name="Mendoza-Mendoza A."/>
            <person name="Pester D."/>
            <person name="Mueller O."/>
            <person name="Winterberg B."/>
            <person name="Meyer E."/>
            <person name="Ghareeb H."/>
            <person name="Wollenberg T."/>
            <person name="Muensterkoetter M."/>
            <person name="Wong P."/>
            <person name="Walter M."/>
            <person name="Stukenbrock E."/>
            <person name="Gueldener U."/>
            <person name="Kahmann R."/>
        </authorList>
    </citation>
    <scope>NUCLEOTIDE SEQUENCE [LARGE SCALE GENOMIC DNA]</scope>
    <source>
        <strain evidence="3">SRZ2</strain>
    </source>
</reference>
<dbReference type="EMBL" id="FQ311442">
    <property type="protein sequence ID" value="CBQ71066.1"/>
    <property type="molecule type" value="Genomic_DNA"/>
</dbReference>
<dbReference type="AlphaFoldDB" id="E6ZV09"/>
<gene>
    <name evidence="2" type="ORF">sr13533</name>
</gene>
<feature type="compositionally biased region" description="Low complexity" evidence="1">
    <location>
        <begin position="114"/>
        <end position="128"/>
    </location>
</feature>
<feature type="compositionally biased region" description="Polar residues" evidence="1">
    <location>
        <begin position="95"/>
        <end position="108"/>
    </location>
</feature>
<proteinExistence type="predicted"/>
<dbReference type="eggNOG" id="ENOG502RDRV">
    <property type="taxonomic scope" value="Eukaryota"/>
</dbReference>
<sequence>MSNLDSLQPPLDYCQRDSEMSSVEMYPSSAVAQAHVPGSAIGALQQPPASSNASSLHHNRTWSIIQNPSFDNKHSAYRSADVSVSVNKVTYPSYTAQQPQQSNTTTSASEKETTITSTNTATSSAMMIDDPVAASGAGKASNHVGTSTDGNGDKNGEAKQQPAAEANTEQTDENGSNSAVRKVRSQSARSSIRSGDAD</sequence>
<name>E6ZV09_SPORE</name>
<dbReference type="Proteomes" id="UP000008867">
    <property type="component" value="Chromosome 20"/>
</dbReference>
<evidence type="ECO:0000313" key="2">
    <source>
        <dbReference type="EMBL" id="CBQ71066.1"/>
    </source>
</evidence>
<evidence type="ECO:0000313" key="3">
    <source>
        <dbReference type="Proteomes" id="UP000008867"/>
    </source>
</evidence>
<evidence type="ECO:0000256" key="1">
    <source>
        <dbReference type="SAM" id="MobiDB-lite"/>
    </source>
</evidence>
<accession>E6ZV09</accession>
<dbReference type="VEuPathDB" id="FungiDB:sr13533"/>
<keyword evidence="3" id="KW-1185">Reference proteome</keyword>
<protein>
    <submittedName>
        <fullName evidence="2">Uncharacterized protein</fullName>
    </submittedName>
</protein>
<dbReference type="OrthoDB" id="2556703at2759"/>